<dbReference type="STRING" id="188477.A0A3S1A321"/>
<evidence type="ECO:0000256" key="1">
    <source>
        <dbReference type="ARBA" id="ARBA00009191"/>
    </source>
</evidence>
<dbReference type="PANTHER" id="PTHR10426">
    <property type="entry name" value="STRICTOSIDINE SYNTHASE-RELATED"/>
    <property type="match status" value="1"/>
</dbReference>
<keyword evidence="3" id="KW-0325">Glycoprotein</keyword>
<evidence type="ECO:0000256" key="4">
    <source>
        <dbReference type="SAM" id="MobiDB-lite"/>
    </source>
</evidence>
<comment type="similarity">
    <text evidence="1">Belongs to the strictosidine synthase family.</text>
</comment>
<evidence type="ECO:0000256" key="2">
    <source>
        <dbReference type="ARBA" id="ARBA00022553"/>
    </source>
</evidence>
<evidence type="ECO:0000313" key="7">
    <source>
        <dbReference type="Proteomes" id="UP000271974"/>
    </source>
</evidence>
<feature type="region of interest" description="Disordered" evidence="4">
    <location>
        <begin position="429"/>
        <end position="471"/>
    </location>
</feature>
<evidence type="ECO:0000256" key="3">
    <source>
        <dbReference type="ARBA" id="ARBA00023180"/>
    </source>
</evidence>
<dbReference type="Pfam" id="PF03088">
    <property type="entry name" value="Str_synth"/>
    <property type="match status" value="1"/>
</dbReference>
<organism evidence="6 7">
    <name type="scientific">Elysia chlorotica</name>
    <name type="common">Eastern emerald elysia</name>
    <name type="synonym">Sea slug</name>
    <dbReference type="NCBI Taxonomy" id="188477"/>
    <lineage>
        <taxon>Eukaryota</taxon>
        <taxon>Metazoa</taxon>
        <taxon>Spiralia</taxon>
        <taxon>Lophotrochozoa</taxon>
        <taxon>Mollusca</taxon>
        <taxon>Gastropoda</taxon>
        <taxon>Heterobranchia</taxon>
        <taxon>Euthyneura</taxon>
        <taxon>Panpulmonata</taxon>
        <taxon>Sacoglossa</taxon>
        <taxon>Placobranchoidea</taxon>
        <taxon>Plakobranchidae</taxon>
        <taxon>Elysia</taxon>
    </lineage>
</organism>
<dbReference type="EMBL" id="RQTK01000058">
    <property type="protein sequence ID" value="RUS89362.1"/>
    <property type="molecule type" value="Genomic_DNA"/>
</dbReference>
<keyword evidence="7" id="KW-1185">Reference proteome</keyword>
<dbReference type="InterPro" id="IPR011042">
    <property type="entry name" value="6-blade_b-propeller_TolB-like"/>
</dbReference>
<evidence type="ECO:0000259" key="5">
    <source>
        <dbReference type="Pfam" id="PF03088"/>
    </source>
</evidence>
<name>A0A3S1A321_ELYCH</name>
<feature type="region of interest" description="Disordered" evidence="4">
    <location>
        <begin position="698"/>
        <end position="735"/>
    </location>
</feature>
<feature type="compositionally biased region" description="Polar residues" evidence="4">
    <location>
        <begin position="517"/>
        <end position="532"/>
    </location>
</feature>
<sequence length="1104" mass="122434">MERLHAYNDYKGLRQQTASRLLAILCFSILLSLSNAAEIQAVSFQLPPPPFLSGPLESNAILTEAERVHDGRISAPHSYVRYKEDIFAVTAAGTVVNVVPCSPVPVVIADLTPRSCIGPKECGHLVSIRLSSRNTLLVLDAYRGLFEVHPVTGVKRQLYSSKTITNGRPSYYLTDVLELPDGRILMSDASAIFDYAKRFWIIFEGRADGRLLVLNPTTGQVQETMAGLAYPSGLELTIDKRAFLLSEASRSRIYKVELSQDRPFFKSVFAENLPGMPQHIRRANKGVDEDSYWVGLTFPRYQGDISVLDQYSAQPAARNFLAQRRSEQQLKMMYNIRGLAVELDVYGQIIHSMHDPTTSKVMEVTEVNEHAGLAYVGTRNQNAVLRVMTSATRLSVDTMIEVMRSRCKVTEDKILEAKEALRKQVMNRQNAANGNQNSMSESASVNVPAMHPSSPTQSKHKPLPPNSDHQIREKSLGFSKGTGQSEERNSTSFREGLSLIQNILSRRGLQSGKKRTSVGNQYLSTSPQSPQKLPTPPVVDSWKSKDTQTQPQEQFPLNQASFQQHNPPQSTPQQFFNQPYKQADTKLPARTTQQKDLQGFPSQSRRAFQTPSFLDRPPIPSNNISPNNMRTPYQQNMPMQVNIPIPPPPYSQAMGGITQVYAPNGNVPLPFAATGFQNSFAQFNTPQTNLQGLNLEQSLDPYQGNSRDPNSIYSPPSRNTPTDSNSPFLAHGLVPTGHHSAIQSTYHDHDNKPQIVHKFVNGQMITQIIVPDLDTILYDRTEPKTTTAPFVLATPRPATNKADEFKSLPTPQSPLQVLPKKPPQSETQKKLALGGFLGIAPKQSNSDSTDKPPLFHIGPEMVNTFPEFGQMPGSALDASPIGNGIYGLDSAVRPPTARERNAAIALNMFTGVTDPTNAIPKEENQMNKQDPPTTPVYQEPRSYFETQSNLLNKTIIIGTAQEIPKTLARVDNSNSLNKELPHAHGTHMSPASDDSNAATVRNIDAKSTDRETKETVLKRGLQQLHQLFRKENSRISRPQQVIQDTVKEKQNVHTLSVSETDLAPITVPHGTVQTSRTLHSSSSILQSDNQQRSMLTHPQQHNHT</sequence>
<comment type="caution">
    <text evidence="6">The sequence shown here is derived from an EMBL/GenBank/DDBJ whole genome shotgun (WGS) entry which is preliminary data.</text>
</comment>
<dbReference type="AlphaFoldDB" id="A0A3S1A321"/>
<feature type="region of interest" description="Disordered" evidence="4">
    <location>
        <begin position="802"/>
        <end position="825"/>
    </location>
</feature>
<proteinExistence type="inferred from homology"/>
<feature type="region of interest" description="Disordered" evidence="4">
    <location>
        <begin position="976"/>
        <end position="998"/>
    </location>
</feature>
<protein>
    <recommendedName>
        <fullName evidence="5">Strictosidine synthase conserved region domain-containing protein</fullName>
    </recommendedName>
</protein>
<dbReference type="InterPro" id="IPR018119">
    <property type="entry name" value="Strictosidine_synth_cons-reg"/>
</dbReference>
<feature type="region of interest" description="Disordered" evidence="4">
    <location>
        <begin position="508"/>
        <end position="551"/>
    </location>
</feature>
<dbReference type="Gene3D" id="2.120.10.30">
    <property type="entry name" value="TolB, C-terminal domain"/>
    <property type="match status" value="1"/>
</dbReference>
<dbReference type="OrthoDB" id="5307922at2759"/>
<dbReference type="PANTHER" id="PTHR10426:SF88">
    <property type="entry name" value="ADIPOCYTE PLASMA MEMBRANE-ASSOCIATED PROTEIN HEMOMUCIN-RELATED"/>
    <property type="match status" value="1"/>
</dbReference>
<reference evidence="6 7" key="1">
    <citation type="submission" date="2019-01" db="EMBL/GenBank/DDBJ databases">
        <title>A draft genome assembly of the solar-powered sea slug Elysia chlorotica.</title>
        <authorList>
            <person name="Cai H."/>
            <person name="Li Q."/>
            <person name="Fang X."/>
            <person name="Li J."/>
            <person name="Curtis N.E."/>
            <person name="Altenburger A."/>
            <person name="Shibata T."/>
            <person name="Feng M."/>
            <person name="Maeda T."/>
            <person name="Schwartz J.A."/>
            <person name="Shigenobu S."/>
            <person name="Lundholm N."/>
            <person name="Nishiyama T."/>
            <person name="Yang H."/>
            <person name="Hasebe M."/>
            <person name="Li S."/>
            <person name="Pierce S.K."/>
            <person name="Wang J."/>
        </authorList>
    </citation>
    <scope>NUCLEOTIDE SEQUENCE [LARGE SCALE GENOMIC DNA]</scope>
    <source>
        <strain evidence="6">EC2010</strain>
        <tissue evidence="6">Whole organism of an adult</tissue>
    </source>
</reference>
<feature type="compositionally biased region" description="Polar residues" evidence="4">
    <location>
        <begin position="703"/>
        <end position="727"/>
    </location>
</feature>
<feature type="domain" description="Strictosidine synthase conserved region" evidence="5">
    <location>
        <begin position="182"/>
        <end position="255"/>
    </location>
</feature>
<gene>
    <name evidence="6" type="ORF">EGW08_002882</name>
</gene>
<keyword evidence="2" id="KW-0597">Phosphoprotein</keyword>
<dbReference type="Proteomes" id="UP000271974">
    <property type="component" value="Unassembled WGS sequence"/>
</dbReference>
<feature type="region of interest" description="Disordered" evidence="4">
    <location>
        <begin position="1072"/>
        <end position="1104"/>
    </location>
</feature>
<evidence type="ECO:0000313" key="6">
    <source>
        <dbReference type="EMBL" id="RUS89362.1"/>
    </source>
</evidence>
<feature type="compositionally biased region" description="Polar residues" evidence="4">
    <location>
        <begin position="429"/>
        <end position="445"/>
    </location>
</feature>
<dbReference type="GO" id="GO:0016787">
    <property type="term" value="F:hydrolase activity"/>
    <property type="evidence" value="ECO:0007669"/>
    <property type="project" value="TreeGrafter"/>
</dbReference>
<dbReference type="GO" id="GO:0012505">
    <property type="term" value="C:endomembrane system"/>
    <property type="evidence" value="ECO:0007669"/>
    <property type="project" value="TreeGrafter"/>
</dbReference>
<dbReference type="SUPFAM" id="SSF63829">
    <property type="entry name" value="Calcium-dependent phosphotriesterase"/>
    <property type="match status" value="1"/>
</dbReference>
<accession>A0A3S1A321</accession>